<accession>A0A927MI02</accession>
<dbReference type="InterPro" id="IPR037883">
    <property type="entry name" value="Knr4/Smi1-like_sf"/>
</dbReference>
<dbReference type="Proteomes" id="UP000649753">
    <property type="component" value="Unassembled WGS sequence"/>
</dbReference>
<dbReference type="SUPFAM" id="SSF160631">
    <property type="entry name" value="SMI1/KNR4-like"/>
    <property type="match status" value="1"/>
</dbReference>
<dbReference type="EMBL" id="JADBEB010000001">
    <property type="protein sequence ID" value="MBE1492023.1"/>
    <property type="molecule type" value="Genomic_DNA"/>
</dbReference>
<proteinExistence type="predicted"/>
<dbReference type="Gene3D" id="3.40.1580.10">
    <property type="entry name" value="SMI1/KNR4-like"/>
    <property type="match status" value="1"/>
</dbReference>
<comment type="caution">
    <text evidence="2">The sequence shown here is derived from an EMBL/GenBank/DDBJ whole genome shotgun (WGS) entry which is preliminary data.</text>
</comment>
<gene>
    <name evidence="2" type="ORF">H4W31_007661</name>
</gene>
<dbReference type="RefSeq" id="WP_192770994.1">
    <property type="nucleotide sequence ID" value="NZ_JADBEB010000001.1"/>
</dbReference>
<reference evidence="2" key="1">
    <citation type="submission" date="2020-10" db="EMBL/GenBank/DDBJ databases">
        <title>Sequencing the genomes of 1000 actinobacteria strains.</title>
        <authorList>
            <person name="Klenk H.-P."/>
        </authorList>
    </citation>
    <scope>NUCLEOTIDE SEQUENCE</scope>
    <source>
        <strain evidence="2">DSM 46832</strain>
    </source>
</reference>
<sequence>MPSIYDVATWEMLVRLMRAGGGAVGPVHGHVSPAGWSVPGPHHDWRTMHAAVEPVLGALAEDGREDISFVLDGSALYLIETGPAVDGLGVNAGSLLLVEGAVPEPWRRLPSPTPGAAVSPSTDLALLERHLRERLPTVRGATGAEIAAVEARLGVALPEELKVLYRVVRAGREDPRDGLLEALGFELVGPDSIFVADAASRPCPWEFAAMEAVITGPDALVQGVVGSPGWIAFASTCGGDLYAIDLTPGPRGYRGQVILINHEESVGAVPIAESLTDLMVREREYDYPDPTGDQTPVIADATDGNLSVHPDLEVLGVGSSKAGPFRLAPFAGLPRLRTLVAVPGSLADPREVALLTGLEYLELDLDDWRVLLDADAVPRGLSAAGVRARIQDLLAVADLSNELLARWNRPLITRTTLSVRS</sequence>
<dbReference type="SMART" id="SM00860">
    <property type="entry name" value="SMI1_KNR4"/>
    <property type="match status" value="1"/>
</dbReference>
<dbReference type="Pfam" id="PF09346">
    <property type="entry name" value="SMI1_KNR4"/>
    <property type="match status" value="1"/>
</dbReference>
<dbReference type="AlphaFoldDB" id="A0A927MI02"/>
<protein>
    <submittedName>
        <fullName evidence="2">Cell wall assembly regulator SMI1</fullName>
    </submittedName>
</protein>
<keyword evidence="3" id="KW-1185">Reference proteome</keyword>
<organism evidence="2 3">
    <name type="scientific">Plantactinospora soyae</name>
    <dbReference type="NCBI Taxonomy" id="1544732"/>
    <lineage>
        <taxon>Bacteria</taxon>
        <taxon>Bacillati</taxon>
        <taxon>Actinomycetota</taxon>
        <taxon>Actinomycetes</taxon>
        <taxon>Micromonosporales</taxon>
        <taxon>Micromonosporaceae</taxon>
        <taxon>Plantactinospora</taxon>
    </lineage>
</organism>
<name>A0A927MI02_9ACTN</name>
<evidence type="ECO:0000313" key="2">
    <source>
        <dbReference type="EMBL" id="MBE1492023.1"/>
    </source>
</evidence>
<evidence type="ECO:0000313" key="3">
    <source>
        <dbReference type="Proteomes" id="UP000649753"/>
    </source>
</evidence>
<dbReference type="InterPro" id="IPR018958">
    <property type="entry name" value="Knr4/Smi1-like_dom"/>
</dbReference>
<evidence type="ECO:0000259" key="1">
    <source>
        <dbReference type="SMART" id="SM00860"/>
    </source>
</evidence>
<feature type="domain" description="Knr4/Smi1-like" evidence="1">
    <location>
        <begin position="140"/>
        <end position="281"/>
    </location>
</feature>